<dbReference type="AlphaFoldDB" id="A0A316TG04"/>
<proteinExistence type="predicted"/>
<evidence type="ECO:0000313" key="2">
    <source>
        <dbReference type="EMBL" id="PWN03360.1"/>
    </source>
</evidence>
<comment type="caution">
    <text evidence="2">The sequence shown here is derived from an EMBL/GenBank/DDBJ whole genome shotgun (WGS) entry which is preliminary data.</text>
</comment>
<dbReference type="CDD" id="cd00093">
    <property type="entry name" value="HTH_XRE"/>
    <property type="match status" value="1"/>
</dbReference>
<accession>A0A316TG04</accession>
<dbReference type="SMART" id="SM00530">
    <property type="entry name" value="HTH_XRE"/>
    <property type="match status" value="1"/>
</dbReference>
<dbReference type="OrthoDB" id="73827at2"/>
<dbReference type="EMBL" id="QGDD01000003">
    <property type="protein sequence ID" value="PWN03360.1"/>
    <property type="molecule type" value="Genomic_DNA"/>
</dbReference>
<keyword evidence="3" id="KW-1185">Reference proteome</keyword>
<evidence type="ECO:0000259" key="1">
    <source>
        <dbReference type="SMART" id="SM00530"/>
    </source>
</evidence>
<feature type="domain" description="HTH cro/C1-type" evidence="1">
    <location>
        <begin position="1"/>
        <end position="59"/>
    </location>
</feature>
<dbReference type="Gene3D" id="1.10.260.40">
    <property type="entry name" value="lambda repressor-like DNA-binding domains"/>
    <property type="match status" value="1"/>
</dbReference>
<sequence>MIRESFAQSGMTQDQLTRACGIPRSTLANLLSPTAQPRVVHVGQMVKIAVAMGVDAREWVHKLERFERSIGGTSSMVTVQKRAARRAPGE</sequence>
<dbReference type="Proteomes" id="UP000245507">
    <property type="component" value="Unassembled WGS sequence"/>
</dbReference>
<organism evidence="2 3">
    <name type="scientific">Nocardioides silvaticus</name>
    <dbReference type="NCBI Taxonomy" id="2201891"/>
    <lineage>
        <taxon>Bacteria</taxon>
        <taxon>Bacillati</taxon>
        <taxon>Actinomycetota</taxon>
        <taxon>Actinomycetes</taxon>
        <taxon>Propionibacteriales</taxon>
        <taxon>Nocardioidaceae</taxon>
        <taxon>Nocardioides</taxon>
    </lineage>
</organism>
<reference evidence="2 3" key="1">
    <citation type="submission" date="2018-05" db="EMBL/GenBank/DDBJ databases">
        <title>Nocardioides silvaticus genome.</title>
        <authorList>
            <person name="Li C."/>
            <person name="Wang G."/>
        </authorList>
    </citation>
    <scope>NUCLEOTIDE SEQUENCE [LARGE SCALE GENOMIC DNA]</scope>
    <source>
        <strain evidence="2 3">CCTCC AB 2018079</strain>
    </source>
</reference>
<dbReference type="InterPro" id="IPR010982">
    <property type="entry name" value="Lambda_DNA-bd_dom_sf"/>
</dbReference>
<dbReference type="InterPro" id="IPR001387">
    <property type="entry name" value="Cro/C1-type_HTH"/>
</dbReference>
<gene>
    <name evidence="2" type="ORF">DJ010_09645</name>
</gene>
<dbReference type="GO" id="GO:0003677">
    <property type="term" value="F:DNA binding"/>
    <property type="evidence" value="ECO:0007669"/>
    <property type="project" value="InterPro"/>
</dbReference>
<evidence type="ECO:0000313" key="3">
    <source>
        <dbReference type="Proteomes" id="UP000245507"/>
    </source>
</evidence>
<dbReference type="SUPFAM" id="SSF47413">
    <property type="entry name" value="lambda repressor-like DNA-binding domains"/>
    <property type="match status" value="1"/>
</dbReference>
<protein>
    <recommendedName>
        <fullName evidence="1">HTH cro/C1-type domain-containing protein</fullName>
    </recommendedName>
</protein>
<name>A0A316TG04_9ACTN</name>